<dbReference type="InterPro" id="IPR013538">
    <property type="entry name" value="ASHA1/2-like_C"/>
</dbReference>
<comment type="similarity">
    <text evidence="1">Belongs to the AHA1 family.</text>
</comment>
<evidence type="ECO:0000313" key="3">
    <source>
        <dbReference type="EMBL" id="MBI4920438.1"/>
    </source>
</evidence>
<proteinExistence type="inferred from homology"/>
<dbReference type="SUPFAM" id="SSF55961">
    <property type="entry name" value="Bet v1-like"/>
    <property type="match status" value="1"/>
</dbReference>
<dbReference type="Pfam" id="PF08327">
    <property type="entry name" value="AHSA1"/>
    <property type="match status" value="1"/>
</dbReference>
<dbReference type="AlphaFoldDB" id="A0A933NXB1"/>
<name>A0A933NXB1_9HYPH</name>
<dbReference type="EMBL" id="JACRAF010000005">
    <property type="protein sequence ID" value="MBI4920438.1"/>
    <property type="molecule type" value="Genomic_DNA"/>
</dbReference>
<sequence length="162" mass="18457">MTSAAAPIEDSKSLVITRTLNAPRALIWKMFSDPYHLAQWWGPKGFTNRVEKLDFRTGGSWLHVMIGPDGRELPTDNVILEVKEPERIVYRNAPADPKLFGDNPPPAFTKTLTFVDDGHGRTLLKLVCTFDTEEHKERIARRGFVLGTNESFDKLEDYLRTK</sequence>
<gene>
    <name evidence="3" type="ORF">HY834_01715</name>
</gene>
<organism evidence="3 4">
    <name type="scientific">Devosia nanyangense</name>
    <dbReference type="NCBI Taxonomy" id="1228055"/>
    <lineage>
        <taxon>Bacteria</taxon>
        <taxon>Pseudomonadati</taxon>
        <taxon>Pseudomonadota</taxon>
        <taxon>Alphaproteobacteria</taxon>
        <taxon>Hyphomicrobiales</taxon>
        <taxon>Devosiaceae</taxon>
        <taxon>Devosia</taxon>
    </lineage>
</organism>
<feature type="domain" description="Activator of Hsp90 ATPase homologue 1/2-like C-terminal" evidence="2">
    <location>
        <begin position="21"/>
        <end position="159"/>
    </location>
</feature>
<evidence type="ECO:0000256" key="1">
    <source>
        <dbReference type="ARBA" id="ARBA00006817"/>
    </source>
</evidence>
<accession>A0A933NXB1</accession>
<dbReference type="Gene3D" id="3.30.530.20">
    <property type="match status" value="1"/>
</dbReference>
<evidence type="ECO:0000259" key="2">
    <source>
        <dbReference type="Pfam" id="PF08327"/>
    </source>
</evidence>
<reference evidence="3" key="1">
    <citation type="submission" date="2020-07" db="EMBL/GenBank/DDBJ databases">
        <title>Huge and variable diversity of episymbiotic CPR bacteria and DPANN archaea in groundwater ecosystems.</title>
        <authorList>
            <person name="He C.Y."/>
            <person name="Keren R."/>
            <person name="Whittaker M."/>
            <person name="Farag I.F."/>
            <person name="Doudna J."/>
            <person name="Cate J.H.D."/>
            <person name="Banfield J.F."/>
        </authorList>
    </citation>
    <scope>NUCLEOTIDE SEQUENCE</scope>
    <source>
        <strain evidence="3">NC_groundwater_1586_Pr3_B-0.1um_66_15</strain>
    </source>
</reference>
<comment type="caution">
    <text evidence="3">The sequence shown here is derived from an EMBL/GenBank/DDBJ whole genome shotgun (WGS) entry which is preliminary data.</text>
</comment>
<evidence type="ECO:0000313" key="4">
    <source>
        <dbReference type="Proteomes" id="UP000782610"/>
    </source>
</evidence>
<dbReference type="InterPro" id="IPR023393">
    <property type="entry name" value="START-like_dom_sf"/>
</dbReference>
<dbReference type="Proteomes" id="UP000782610">
    <property type="component" value="Unassembled WGS sequence"/>
</dbReference>
<protein>
    <submittedName>
        <fullName evidence="3">SRPBCC domain-containing protein</fullName>
    </submittedName>
</protein>